<dbReference type="EMBL" id="HG964446">
    <property type="protein sequence ID" value="CDO87481.1"/>
    <property type="molecule type" value="Genomic_DNA"/>
</dbReference>
<reference evidence="2" key="2">
    <citation type="submission" date="2014-04" db="EMBL/GenBank/DDBJ databases">
        <authorList>
            <person name="Urmite Genomes U."/>
        </authorList>
    </citation>
    <scope>NUCLEOTIDE SEQUENCE</scope>
    <source>
        <strain evidence="2">DSM 44626</strain>
    </source>
</reference>
<dbReference type="SUPFAM" id="SSF102588">
    <property type="entry name" value="LmbE-like"/>
    <property type="match status" value="1"/>
</dbReference>
<keyword evidence="4" id="KW-1185">Reference proteome</keyword>
<dbReference type="InterPro" id="IPR003737">
    <property type="entry name" value="GlcNAc_PI_deacetylase-related"/>
</dbReference>
<evidence type="ECO:0000313" key="2">
    <source>
        <dbReference type="EMBL" id="CDO87481.1"/>
    </source>
</evidence>
<dbReference type="Proteomes" id="UP000193710">
    <property type="component" value="Unassembled WGS sequence"/>
</dbReference>
<dbReference type="STRING" id="47839.BN973_01835"/>
<evidence type="ECO:0000313" key="4">
    <source>
        <dbReference type="Proteomes" id="UP000193710"/>
    </source>
</evidence>
<name>A0A024JV19_9MYCO</name>
<dbReference type="eggNOG" id="COG2120">
    <property type="taxonomic scope" value="Bacteria"/>
</dbReference>
<dbReference type="EMBL" id="LQPY01000024">
    <property type="protein sequence ID" value="ORX03022.1"/>
    <property type="molecule type" value="Genomic_DNA"/>
</dbReference>
<dbReference type="OrthoDB" id="116799at2"/>
<accession>A0A024JV19</accession>
<evidence type="ECO:0000313" key="3">
    <source>
        <dbReference type="EMBL" id="ORX03022.1"/>
    </source>
</evidence>
<dbReference type="PANTHER" id="PTHR12993:SF29">
    <property type="entry name" value="BLR3841 PROTEIN"/>
    <property type="match status" value="1"/>
</dbReference>
<dbReference type="InterPro" id="IPR024078">
    <property type="entry name" value="LmbE-like_dom_sf"/>
</dbReference>
<reference evidence="3 4" key="3">
    <citation type="submission" date="2016-01" db="EMBL/GenBank/DDBJ databases">
        <title>The new phylogeny of the genus Mycobacterium.</title>
        <authorList>
            <person name="Tarcisio F."/>
            <person name="Conor M."/>
            <person name="Antonella G."/>
            <person name="Elisabetta G."/>
            <person name="Giulia F.S."/>
            <person name="Sara T."/>
            <person name="Anna F."/>
            <person name="Clotilde B."/>
            <person name="Roberto B."/>
            <person name="Veronica D.S."/>
            <person name="Fabio R."/>
            <person name="Monica P."/>
            <person name="Olivier J."/>
            <person name="Enrico T."/>
            <person name="Nicola S."/>
        </authorList>
    </citation>
    <scope>NUCLEOTIDE SEQUENCE [LARGE SCALE GENOMIC DNA]</scope>
    <source>
        <strain evidence="3 4">DSM 44626</strain>
    </source>
</reference>
<keyword evidence="1" id="KW-0862">Zinc</keyword>
<evidence type="ECO:0000256" key="1">
    <source>
        <dbReference type="ARBA" id="ARBA00022833"/>
    </source>
</evidence>
<dbReference type="Gene3D" id="3.40.50.10320">
    <property type="entry name" value="LmbE-like"/>
    <property type="match status" value="1"/>
</dbReference>
<dbReference type="PANTHER" id="PTHR12993">
    <property type="entry name" value="N-ACETYLGLUCOSAMINYL-PHOSPHATIDYLINOSITOL DE-N-ACETYLASE-RELATED"/>
    <property type="match status" value="1"/>
</dbReference>
<reference evidence="2" key="1">
    <citation type="journal article" date="2014" name="Genome Announc.">
        <title>Draft Genome Sequence of Mycobacterium triplex DSM 44626.</title>
        <authorList>
            <person name="Sassi M."/>
            <person name="Croce O."/>
            <person name="Robert C."/>
            <person name="Raoult D."/>
            <person name="Drancourt M."/>
        </authorList>
    </citation>
    <scope>NUCLEOTIDE SEQUENCE [LARGE SCALE GENOMIC DNA]</scope>
    <source>
        <strain evidence="2">DSM 44626</strain>
    </source>
</reference>
<dbReference type="Pfam" id="PF02585">
    <property type="entry name" value="PIG-L"/>
    <property type="match status" value="1"/>
</dbReference>
<dbReference type="GO" id="GO:0016137">
    <property type="term" value="P:glycoside metabolic process"/>
    <property type="evidence" value="ECO:0007669"/>
    <property type="project" value="UniProtKB-ARBA"/>
</dbReference>
<proteinExistence type="predicted"/>
<dbReference type="HOGENOM" id="CLU_049311_0_2_11"/>
<dbReference type="AlphaFoldDB" id="A0A024JV19"/>
<dbReference type="GO" id="GO:0016811">
    <property type="term" value="F:hydrolase activity, acting on carbon-nitrogen (but not peptide) bonds, in linear amides"/>
    <property type="evidence" value="ECO:0007669"/>
    <property type="project" value="TreeGrafter"/>
</dbReference>
<sequence length="256" mass="27263">MQTLPAGNCARLAAKPLTHSGTPAPVWLAALDRGPLPPLDLRDCPGLVVVAPHPDDETLGLGATIAQLVASEVGVQVVSVSDGGAAHPGSTPLDRMRMEATRQHELRRATGILGVSSPVSLGLPDGQLADHEDKLTDLLVEFLDAAPVRPWCAATWRGDGHPDHEAVGRAAATACTRTGAVLLEYPVWMWHWAIPNDAAVPWDRARAVAAPDWAVARKRLAAQCFRSQFESNAGSPPVLPTYVLPRLMAVGEVMFR</sequence>
<dbReference type="RefSeq" id="WP_036467458.1">
    <property type="nucleotide sequence ID" value="NZ_HG964446.1"/>
</dbReference>
<gene>
    <name evidence="3" type="ORF">AWC29_18935</name>
    <name evidence="2" type="ORF">BN973_01835</name>
</gene>
<dbReference type="Proteomes" id="UP000028880">
    <property type="component" value="Unassembled WGS sequence"/>
</dbReference>
<protein>
    <submittedName>
        <fullName evidence="2">GlcNAc-PI de-N-acetylase</fullName>
    </submittedName>
    <submittedName>
        <fullName evidence="3">LmbE family protein</fullName>
    </submittedName>
</protein>
<organism evidence="2">
    <name type="scientific">Mycobacterium triplex</name>
    <dbReference type="NCBI Taxonomy" id="47839"/>
    <lineage>
        <taxon>Bacteria</taxon>
        <taxon>Bacillati</taxon>
        <taxon>Actinomycetota</taxon>
        <taxon>Actinomycetes</taxon>
        <taxon>Mycobacteriales</taxon>
        <taxon>Mycobacteriaceae</taxon>
        <taxon>Mycobacterium</taxon>
        <taxon>Mycobacterium simiae complex</taxon>
    </lineage>
</organism>